<accession>A0AAE3YKL2</accession>
<dbReference type="AlphaFoldDB" id="A0AAE3YKL2"/>
<dbReference type="Pfam" id="PF00657">
    <property type="entry name" value="Lipase_GDSL"/>
    <property type="match status" value="1"/>
</dbReference>
<dbReference type="InterPro" id="IPR001087">
    <property type="entry name" value="GDSL"/>
</dbReference>
<dbReference type="PANTHER" id="PTHR21325:SF31">
    <property type="entry name" value="GH22081P-RELATED"/>
    <property type="match status" value="1"/>
</dbReference>
<dbReference type="PROSITE" id="PS51257">
    <property type="entry name" value="PROKAR_LIPOPROTEIN"/>
    <property type="match status" value="1"/>
</dbReference>
<protein>
    <submittedName>
        <fullName evidence="3">Lysophospholipase L1-like esterase</fullName>
    </submittedName>
</protein>
<dbReference type="Proteomes" id="UP001183643">
    <property type="component" value="Unassembled WGS sequence"/>
</dbReference>
<feature type="signal peptide" evidence="2">
    <location>
        <begin position="1"/>
        <end position="22"/>
    </location>
</feature>
<keyword evidence="4" id="KW-1185">Reference proteome</keyword>
<name>A0AAE3YKL2_9ACTN</name>
<evidence type="ECO:0000313" key="4">
    <source>
        <dbReference type="Proteomes" id="UP001183643"/>
    </source>
</evidence>
<dbReference type="SUPFAM" id="SSF52266">
    <property type="entry name" value="SGNH hydrolase"/>
    <property type="match status" value="1"/>
</dbReference>
<dbReference type="GO" id="GO:0004620">
    <property type="term" value="F:phospholipase activity"/>
    <property type="evidence" value="ECO:0007669"/>
    <property type="project" value="InterPro"/>
</dbReference>
<dbReference type="EMBL" id="JAVDYB010000001">
    <property type="protein sequence ID" value="MDR7273903.1"/>
    <property type="molecule type" value="Genomic_DNA"/>
</dbReference>
<dbReference type="Gene3D" id="3.40.50.1110">
    <property type="entry name" value="SGNH hydrolase"/>
    <property type="match status" value="1"/>
</dbReference>
<dbReference type="InterPro" id="IPR038885">
    <property type="entry name" value="PLB1"/>
</dbReference>
<gene>
    <name evidence="3" type="ORF">J2S41_000681</name>
</gene>
<evidence type="ECO:0000256" key="1">
    <source>
        <dbReference type="SAM" id="Coils"/>
    </source>
</evidence>
<dbReference type="PANTHER" id="PTHR21325">
    <property type="entry name" value="PHOSPHOLIPASE B, PLB1"/>
    <property type="match status" value="1"/>
</dbReference>
<feature type="coiled-coil region" evidence="1">
    <location>
        <begin position="209"/>
        <end position="236"/>
    </location>
</feature>
<organism evidence="3 4">
    <name type="scientific">Catenuloplanes atrovinosus</name>
    <dbReference type="NCBI Taxonomy" id="137266"/>
    <lineage>
        <taxon>Bacteria</taxon>
        <taxon>Bacillati</taxon>
        <taxon>Actinomycetota</taxon>
        <taxon>Actinomycetes</taxon>
        <taxon>Micromonosporales</taxon>
        <taxon>Micromonosporaceae</taxon>
        <taxon>Catenuloplanes</taxon>
    </lineage>
</organism>
<keyword evidence="1" id="KW-0175">Coiled coil</keyword>
<comment type="caution">
    <text evidence="3">The sequence shown here is derived from an EMBL/GenBank/DDBJ whole genome shotgun (WGS) entry which is preliminary data.</text>
</comment>
<evidence type="ECO:0000256" key="2">
    <source>
        <dbReference type="SAM" id="SignalP"/>
    </source>
</evidence>
<keyword evidence="2" id="KW-0732">Signal</keyword>
<proteinExistence type="predicted"/>
<feature type="chain" id="PRO_5042186756" evidence="2">
    <location>
        <begin position="23"/>
        <end position="281"/>
    </location>
</feature>
<sequence>MLMVLRRWQVAVLAALSVLALACEGEAGGTPGADPPPDSGQLPASMAALGDSITAGYGTCVTLVVCVRNSWSTGFDADVDSHYLRIRAGNPDITDNAHNFAKAGARAADLPGQAEAAVRSGASYVTVMIGANDACRATTAAMTPVEDFRAQVDAALATIGEGLPEAEVLVASIPDVYRLWELGHTDDRAVAAWNRGICPSMLGNPESLADADQDRRREVDHRIEDYNRELRRACREFGERCRDDEGAVHRVRFTLDLVNHLDFFHPNVAGQAAIAEKTYPF</sequence>
<reference evidence="3" key="1">
    <citation type="submission" date="2023-07" db="EMBL/GenBank/DDBJ databases">
        <title>Sequencing the genomes of 1000 actinobacteria strains.</title>
        <authorList>
            <person name="Klenk H.-P."/>
        </authorList>
    </citation>
    <scope>NUCLEOTIDE SEQUENCE</scope>
    <source>
        <strain evidence="3">DSM 44707</strain>
    </source>
</reference>
<evidence type="ECO:0000313" key="3">
    <source>
        <dbReference type="EMBL" id="MDR7273903.1"/>
    </source>
</evidence>
<dbReference type="InterPro" id="IPR036514">
    <property type="entry name" value="SGNH_hydro_sf"/>
</dbReference>